<name>A0A4T0GER8_WALIC</name>
<dbReference type="PANTHER" id="PTHR24067">
    <property type="entry name" value="UBIQUITIN-CONJUGATING ENZYME E2"/>
    <property type="match status" value="1"/>
</dbReference>
<accession>A0A4T0GER8</accession>
<sequence>MAQATKRITAEYTLISKERINGVSEVELVDDNIFEWAGYIHGPQGTPYEDGRFRFRLAYPDNFPFKAPAFQLKTPIYHPNFDPEGNICIGLLKSESWKPTTRVTQIFQAILQLLAEPNPDDPLDASIANDYSNNRSDFIKTAKDSVYKHATH</sequence>
<dbReference type="OMA" id="ADLHTWH"/>
<dbReference type="InterPro" id="IPR050113">
    <property type="entry name" value="Ub_conjugating_enzyme"/>
</dbReference>
<dbReference type="InterPro" id="IPR016135">
    <property type="entry name" value="UBQ-conjugating_enzyme/RWD"/>
</dbReference>
<dbReference type="Proteomes" id="UP000310689">
    <property type="component" value="Unassembled WGS sequence"/>
</dbReference>
<dbReference type="EMBL" id="SPOF01000003">
    <property type="protein sequence ID" value="TIB16618.1"/>
    <property type="molecule type" value="Genomic_DNA"/>
</dbReference>
<reference evidence="5 6" key="1">
    <citation type="submission" date="2019-03" db="EMBL/GenBank/DDBJ databases">
        <title>Sequencing 23 genomes of Wallemia ichthyophaga.</title>
        <authorList>
            <person name="Gostincar C."/>
        </authorList>
    </citation>
    <scope>NUCLEOTIDE SEQUENCE [LARGE SCALE GENOMIC DNA]</scope>
    <source>
        <strain evidence="4 6">EXF-6200</strain>
        <strain evidence="3 5">EXF-8621</strain>
    </source>
</reference>
<gene>
    <name evidence="4" type="ORF">E3P86_00037</name>
    <name evidence="3" type="ORF">E3P90_00360</name>
</gene>
<organism evidence="3 5">
    <name type="scientific">Wallemia ichthyophaga</name>
    <dbReference type="NCBI Taxonomy" id="245174"/>
    <lineage>
        <taxon>Eukaryota</taxon>
        <taxon>Fungi</taxon>
        <taxon>Dikarya</taxon>
        <taxon>Basidiomycota</taxon>
        <taxon>Wallemiomycotina</taxon>
        <taxon>Wallemiomycetes</taxon>
        <taxon>Wallemiales</taxon>
        <taxon>Wallemiaceae</taxon>
        <taxon>Wallemia</taxon>
    </lineage>
</organism>
<dbReference type="EMBL" id="SPOI01000001">
    <property type="protein sequence ID" value="TIB43227.1"/>
    <property type="molecule type" value="Genomic_DNA"/>
</dbReference>
<evidence type="ECO:0000313" key="6">
    <source>
        <dbReference type="Proteomes" id="UP000310689"/>
    </source>
</evidence>
<comment type="caution">
    <text evidence="3">The sequence shown here is derived from an EMBL/GenBank/DDBJ whole genome shotgun (WGS) entry which is preliminary data.</text>
</comment>
<dbReference type="Proteomes" id="UP000306954">
    <property type="component" value="Unassembled WGS sequence"/>
</dbReference>
<dbReference type="SMART" id="SM00212">
    <property type="entry name" value="UBCc"/>
    <property type="match status" value="1"/>
</dbReference>
<evidence type="ECO:0000259" key="2">
    <source>
        <dbReference type="PROSITE" id="PS50127"/>
    </source>
</evidence>
<dbReference type="OrthoDB" id="9978460at2759"/>
<dbReference type="AlphaFoldDB" id="A0A4T0GER8"/>
<dbReference type="Gene3D" id="3.10.110.10">
    <property type="entry name" value="Ubiquitin Conjugating Enzyme"/>
    <property type="match status" value="1"/>
</dbReference>
<proteinExistence type="predicted"/>
<dbReference type="Pfam" id="PF00179">
    <property type="entry name" value="UQ_con"/>
    <property type="match status" value="1"/>
</dbReference>
<protein>
    <recommendedName>
        <fullName evidence="2">UBC core domain-containing protein</fullName>
    </recommendedName>
</protein>
<evidence type="ECO:0000313" key="5">
    <source>
        <dbReference type="Proteomes" id="UP000306954"/>
    </source>
</evidence>
<dbReference type="InterPro" id="IPR000608">
    <property type="entry name" value="UBC"/>
</dbReference>
<dbReference type="SUPFAM" id="SSF54495">
    <property type="entry name" value="UBC-like"/>
    <property type="match status" value="1"/>
</dbReference>
<evidence type="ECO:0000313" key="4">
    <source>
        <dbReference type="EMBL" id="TIB43227.1"/>
    </source>
</evidence>
<dbReference type="PROSITE" id="PS50127">
    <property type="entry name" value="UBC_2"/>
    <property type="match status" value="1"/>
</dbReference>
<keyword evidence="1" id="KW-0833">Ubl conjugation pathway</keyword>
<evidence type="ECO:0000256" key="1">
    <source>
        <dbReference type="ARBA" id="ARBA00022786"/>
    </source>
</evidence>
<evidence type="ECO:0000313" key="3">
    <source>
        <dbReference type="EMBL" id="TIB16618.1"/>
    </source>
</evidence>
<feature type="domain" description="UBC core" evidence="2">
    <location>
        <begin position="3"/>
        <end position="151"/>
    </location>
</feature>